<dbReference type="GO" id="GO:0051539">
    <property type="term" value="F:4 iron, 4 sulfur cluster binding"/>
    <property type="evidence" value="ECO:0007669"/>
    <property type="project" value="UniProtKB-UniRule"/>
</dbReference>
<keyword evidence="2" id="KW-0004">4Fe-4S</keyword>
<comment type="caution">
    <text evidence="4">The sequence shown here is derived from an EMBL/GenBank/DDBJ whole genome shotgun (WGS) entry which is preliminary data.</text>
</comment>
<dbReference type="GO" id="GO:0006779">
    <property type="term" value="P:porphyrin-containing compound biosynthetic process"/>
    <property type="evidence" value="ECO:0007669"/>
    <property type="project" value="InterPro"/>
</dbReference>
<dbReference type="InterPro" id="IPR058240">
    <property type="entry name" value="rSAM_sf"/>
</dbReference>
<dbReference type="Proteomes" id="UP000286947">
    <property type="component" value="Unassembled WGS sequence"/>
</dbReference>
<evidence type="ECO:0000313" key="5">
    <source>
        <dbReference type="Proteomes" id="UP000286947"/>
    </source>
</evidence>
<organism evidence="4 5">
    <name type="scientific">Saezia sanguinis</name>
    <dbReference type="NCBI Taxonomy" id="1965230"/>
    <lineage>
        <taxon>Bacteria</taxon>
        <taxon>Pseudomonadati</taxon>
        <taxon>Pseudomonadota</taxon>
        <taxon>Betaproteobacteria</taxon>
        <taxon>Burkholderiales</taxon>
        <taxon>Saeziaceae</taxon>
        <taxon>Saezia</taxon>
    </lineage>
</organism>
<proteinExistence type="inferred from homology"/>
<dbReference type="PANTHER" id="PTHR13932:SF5">
    <property type="entry name" value="RADICAL S-ADENOSYL METHIONINE DOMAIN-CONTAINING PROTEIN 1, MITOCHONDRIAL"/>
    <property type="match status" value="1"/>
</dbReference>
<dbReference type="GO" id="GO:0005737">
    <property type="term" value="C:cytoplasm"/>
    <property type="evidence" value="ECO:0007669"/>
    <property type="project" value="UniProtKB-SubCell"/>
</dbReference>
<gene>
    <name evidence="4" type="primary">hemN_2</name>
    <name evidence="4" type="ORF">CUZ56_00644</name>
</gene>
<name>A0A433SHC6_9BURK</name>
<keyword evidence="2" id="KW-0408">Iron</keyword>
<dbReference type="PROSITE" id="PS51918">
    <property type="entry name" value="RADICAL_SAM"/>
    <property type="match status" value="1"/>
</dbReference>
<keyword evidence="2" id="KW-0143">Chaperone</keyword>
<evidence type="ECO:0000256" key="2">
    <source>
        <dbReference type="RuleBase" id="RU364116"/>
    </source>
</evidence>
<reference evidence="4 5" key="1">
    <citation type="submission" date="2018-01" db="EMBL/GenBank/DDBJ databases">
        <title>Saezia sanguinis gen. nov., sp. nov., in the order Burkholderiales isolated from human blood.</title>
        <authorList>
            <person name="Medina-Pascual M.J."/>
            <person name="Valdezate S."/>
            <person name="Monzon S."/>
            <person name="Cuesta I."/>
            <person name="Carrasco G."/>
            <person name="Villalon P."/>
            <person name="Saez-Nieto J.A."/>
        </authorList>
    </citation>
    <scope>NUCLEOTIDE SEQUENCE [LARGE SCALE GENOMIC DNA]</scope>
    <source>
        <strain evidence="4 5">CNM695-12</strain>
    </source>
</reference>
<keyword evidence="4" id="KW-0560">Oxidoreductase</keyword>
<dbReference type="InterPro" id="IPR006638">
    <property type="entry name" value="Elp3/MiaA/NifB-like_rSAM"/>
</dbReference>
<dbReference type="Pfam" id="PF06969">
    <property type="entry name" value="HemN_C"/>
    <property type="match status" value="1"/>
</dbReference>
<dbReference type="SFLD" id="SFLDS00029">
    <property type="entry name" value="Radical_SAM"/>
    <property type="match status" value="1"/>
</dbReference>
<keyword evidence="2" id="KW-0479">Metal-binding</keyword>
<keyword evidence="2" id="KW-0411">Iron-sulfur</keyword>
<evidence type="ECO:0000259" key="3">
    <source>
        <dbReference type="PROSITE" id="PS51918"/>
    </source>
</evidence>
<dbReference type="GO" id="GO:0046872">
    <property type="term" value="F:metal ion binding"/>
    <property type="evidence" value="ECO:0007669"/>
    <property type="project" value="UniProtKB-UniRule"/>
</dbReference>
<keyword evidence="2" id="KW-0949">S-adenosyl-L-methionine</keyword>
<dbReference type="SFLD" id="SFLDF00562">
    <property type="entry name" value="HemN-like__clustered_with_heat"/>
    <property type="match status" value="1"/>
</dbReference>
<comment type="subcellular location">
    <subcellularLocation>
        <location evidence="2">Cytoplasm</location>
    </subcellularLocation>
</comment>
<keyword evidence="2" id="KW-0349">Heme</keyword>
<dbReference type="RefSeq" id="WP_126978085.1">
    <property type="nucleotide sequence ID" value="NZ_PQSP01000001.1"/>
</dbReference>
<comment type="function">
    <text evidence="2">Probably acts as a heme chaperone, transferring heme to an unknown acceptor. Binds one molecule of heme per monomer, possibly covalently. Binds 1 [4Fe-4S] cluster. The cluster is coordinated with 3 cysteines and an exchangeable S-adenosyl-L-methionine.</text>
</comment>
<dbReference type="CDD" id="cd01335">
    <property type="entry name" value="Radical_SAM"/>
    <property type="match status" value="1"/>
</dbReference>
<dbReference type="OrthoDB" id="9808022at2"/>
<evidence type="ECO:0000313" key="4">
    <source>
        <dbReference type="EMBL" id="RUS68157.1"/>
    </source>
</evidence>
<dbReference type="Gene3D" id="3.30.750.200">
    <property type="match status" value="1"/>
</dbReference>
<dbReference type="NCBIfam" id="TIGR00539">
    <property type="entry name" value="hemN_rel"/>
    <property type="match status" value="1"/>
</dbReference>
<dbReference type="InterPro" id="IPR004559">
    <property type="entry name" value="HemW-like"/>
</dbReference>
<dbReference type="InterPro" id="IPR010723">
    <property type="entry name" value="HemN_C"/>
</dbReference>
<dbReference type="InterPro" id="IPR034505">
    <property type="entry name" value="Coproporphyrinogen-III_oxidase"/>
</dbReference>
<keyword evidence="5" id="KW-1185">Reference proteome</keyword>
<dbReference type="PANTHER" id="PTHR13932">
    <property type="entry name" value="COPROPORPHYRINIGEN III OXIDASE"/>
    <property type="match status" value="1"/>
</dbReference>
<dbReference type="AlphaFoldDB" id="A0A433SHC6"/>
<sequence>MPEAPIVFQGRQSIALTELPPLSLYVHFPWCLRKCPYCDFNSHALPADGVPQTAYFNALLSDLQTMLPLVWGRSVQSVFIGGGTPSLLTPDGVNELLSQLRALLPLVPGCEITLEANPGTFEADRFQAFSQAGVTRLSLGVQSFNDQKLKALGRVHNAAQACAAIEEVQKHFATFNLDLMYALPAQSLDELSADLNTALGYQPPHISIYHLTMEPNTYFAKYPPQVPDDDLAAEMLDLITERTGRAGMLRYEISAYAKTGHQCAHNRNYWEFGDYIGIGAGAHGKISFPDRIVRQVKHRDPMLYMQKALQGQALAQEHVVAPDELAFEFMLNALRLKEGVALRLLTQRTGLPVQAVTDPLECAVQQGLLENDGLQIRPSAKGFDFLSDLQEMFLPPT</sequence>
<dbReference type="SMART" id="SM00729">
    <property type="entry name" value="Elp3"/>
    <property type="match status" value="1"/>
</dbReference>
<keyword evidence="2" id="KW-0963">Cytoplasm</keyword>
<dbReference type="InterPro" id="IPR007197">
    <property type="entry name" value="rSAM"/>
</dbReference>
<protein>
    <recommendedName>
        <fullName evidence="2">Heme chaperone HemW</fullName>
    </recommendedName>
</protein>
<accession>A0A433SHC6</accession>
<dbReference type="Pfam" id="PF04055">
    <property type="entry name" value="Radical_SAM"/>
    <property type="match status" value="1"/>
</dbReference>
<dbReference type="SFLD" id="SFLDF00288">
    <property type="entry name" value="HemN-like__clustered_with_nucl"/>
    <property type="match status" value="1"/>
</dbReference>
<comment type="similarity">
    <text evidence="1">Belongs to the anaerobic coproporphyrinogen-III oxidase family. HemW subfamily.</text>
</comment>
<evidence type="ECO:0000256" key="1">
    <source>
        <dbReference type="ARBA" id="ARBA00006100"/>
    </source>
</evidence>
<feature type="domain" description="Radical SAM core" evidence="3">
    <location>
        <begin position="16"/>
        <end position="249"/>
    </location>
</feature>
<dbReference type="SFLD" id="SFLDG01065">
    <property type="entry name" value="anaerobic_coproporphyrinogen-I"/>
    <property type="match status" value="1"/>
</dbReference>
<dbReference type="EMBL" id="PQSP01000001">
    <property type="protein sequence ID" value="RUS68157.1"/>
    <property type="molecule type" value="Genomic_DNA"/>
</dbReference>
<dbReference type="SUPFAM" id="SSF102114">
    <property type="entry name" value="Radical SAM enzymes"/>
    <property type="match status" value="1"/>
</dbReference>
<dbReference type="GO" id="GO:0004109">
    <property type="term" value="F:coproporphyrinogen oxidase activity"/>
    <property type="evidence" value="ECO:0007669"/>
    <property type="project" value="InterPro"/>
</dbReference>